<evidence type="ECO:0000313" key="5">
    <source>
        <dbReference type="Proteomes" id="UP000007881"/>
    </source>
</evidence>
<dbReference type="GO" id="GO:0016722">
    <property type="term" value="F:oxidoreductase activity, acting on metal ions"/>
    <property type="evidence" value="ECO:0007669"/>
    <property type="project" value="InterPro"/>
</dbReference>
<organism evidence="4 5">
    <name type="scientific">Phycisphaera mikurensis (strain NBRC 102666 / KCTC 22515 / FYK2301M01)</name>
    <dbReference type="NCBI Taxonomy" id="1142394"/>
    <lineage>
        <taxon>Bacteria</taxon>
        <taxon>Pseudomonadati</taxon>
        <taxon>Planctomycetota</taxon>
        <taxon>Phycisphaerae</taxon>
        <taxon>Phycisphaerales</taxon>
        <taxon>Phycisphaeraceae</taxon>
        <taxon>Phycisphaera</taxon>
    </lineage>
</organism>
<dbReference type="EMBL" id="AP012338">
    <property type="protein sequence ID" value="BAM03939.1"/>
    <property type="molecule type" value="Genomic_DNA"/>
</dbReference>
<feature type="domain" description="Ferritin/DPS" evidence="3">
    <location>
        <begin position="19"/>
        <end position="155"/>
    </location>
</feature>
<dbReference type="InterPro" id="IPR012347">
    <property type="entry name" value="Ferritin-like"/>
</dbReference>
<dbReference type="InterPro" id="IPR009078">
    <property type="entry name" value="Ferritin-like_SF"/>
</dbReference>
<dbReference type="Proteomes" id="UP000007881">
    <property type="component" value="Chromosome"/>
</dbReference>
<dbReference type="eggNOG" id="COG0783">
    <property type="taxonomic scope" value="Bacteria"/>
</dbReference>
<sequence length="163" mass="17756">MSFFPRNPLSEEHAKTTADALQPVLVSLIGLALEAKQAHWNVFGTQFLSVHEKLDDVVKSAREGADTVAERMAQLGFSPDGRPGAVASDAPQPGYPDGFQNVPTTLTRMCDVLLAVSQRLRQSIEVTGDTDPLTEDQLIAIGQEVEEHLWMLQAMEADNDRGA</sequence>
<dbReference type="InterPro" id="IPR023188">
    <property type="entry name" value="DPS_DNA-bd_CS"/>
</dbReference>
<keyword evidence="5" id="KW-1185">Reference proteome</keyword>
<name>I0IFA1_PHYMF</name>
<dbReference type="InterPro" id="IPR002177">
    <property type="entry name" value="DPS_DNA-bd"/>
</dbReference>
<protein>
    <submittedName>
        <fullName evidence="4">DNA protection during starvation protein</fullName>
    </submittedName>
</protein>
<dbReference type="HOGENOM" id="CLU_098183_1_3_0"/>
<evidence type="ECO:0000259" key="3">
    <source>
        <dbReference type="Pfam" id="PF00210"/>
    </source>
</evidence>
<dbReference type="PRINTS" id="PR01346">
    <property type="entry name" value="HELNAPAPROT"/>
</dbReference>
<dbReference type="Pfam" id="PF00210">
    <property type="entry name" value="Ferritin"/>
    <property type="match status" value="1"/>
</dbReference>
<dbReference type="PIRSF" id="PIRSF005900">
    <property type="entry name" value="Dps"/>
    <property type="match status" value="1"/>
</dbReference>
<accession>I0IFA1</accession>
<dbReference type="STRING" id="1142394.PSMK_17800"/>
<dbReference type="RefSeq" id="WP_014437157.1">
    <property type="nucleotide sequence ID" value="NC_017080.1"/>
</dbReference>
<evidence type="ECO:0000313" key="4">
    <source>
        <dbReference type="EMBL" id="BAM03939.1"/>
    </source>
</evidence>
<evidence type="ECO:0000256" key="2">
    <source>
        <dbReference type="RuleBase" id="RU003875"/>
    </source>
</evidence>
<dbReference type="InterPro" id="IPR008331">
    <property type="entry name" value="Ferritin_DPS_dom"/>
</dbReference>
<gene>
    <name evidence="4" type="primary">dps</name>
    <name evidence="4" type="ordered locus">PSMK_17800</name>
</gene>
<dbReference type="CDD" id="cd01043">
    <property type="entry name" value="DPS"/>
    <property type="match status" value="1"/>
</dbReference>
<dbReference type="PANTHER" id="PTHR42932">
    <property type="entry name" value="GENERAL STRESS PROTEIN 20U"/>
    <property type="match status" value="1"/>
</dbReference>
<dbReference type="GO" id="GO:0008199">
    <property type="term" value="F:ferric iron binding"/>
    <property type="evidence" value="ECO:0007669"/>
    <property type="project" value="InterPro"/>
</dbReference>
<reference evidence="4 5" key="1">
    <citation type="submission" date="2012-02" db="EMBL/GenBank/DDBJ databases">
        <title>Complete genome sequence of Phycisphaera mikurensis NBRC 102666.</title>
        <authorList>
            <person name="Ankai A."/>
            <person name="Hosoyama A."/>
            <person name="Terui Y."/>
            <person name="Sekine M."/>
            <person name="Fukai R."/>
            <person name="Kato Y."/>
            <person name="Nakamura S."/>
            <person name="Yamada-Narita S."/>
            <person name="Kawakoshi A."/>
            <person name="Fukunaga Y."/>
            <person name="Yamazaki S."/>
            <person name="Fujita N."/>
        </authorList>
    </citation>
    <scope>NUCLEOTIDE SEQUENCE [LARGE SCALE GENOMIC DNA]</scope>
    <source>
        <strain evidence="5">NBRC 102666 / KCTC 22515 / FYK2301M01</strain>
    </source>
</reference>
<dbReference type="AlphaFoldDB" id="I0IFA1"/>
<evidence type="ECO:0000256" key="1">
    <source>
        <dbReference type="ARBA" id="ARBA00009497"/>
    </source>
</evidence>
<dbReference type="KEGG" id="phm:PSMK_17800"/>
<dbReference type="PANTHER" id="PTHR42932:SF2">
    <property type="entry name" value="DNA PROTECTION DURING STARVATION PROTEIN 1"/>
    <property type="match status" value="1"/>
</dbReference>
<dbReference type="Gene3D" id="1.20.1260.10">
    <property type="match status" value="1"/>
</dbReference>
<comment type="similarity">
    <text evidence="1 2">Belongs to the Dps family.</text>
</comment>
<dbReference type="SUPFAM" id="SSF47240">
    <property type="entry name" value="Ferritin-like"/>
    <property type="match status" value="1"/>
</dbReference>
<dbReference type="PROSITE" id="PS00818">
    <property type="entry name" value="DPS_1"/>
    <property type="match status" value="1"/>
</dbReference>
<proteinExistence type="inferred from homology"/>
<dbReference type="OrthoDB" id="9797023at2"/>